<dbReference type="EC" id="2.7.13.3" evidence="3"/>
<dbReference type="InterPro" id="IPR001789">
    <property type="entry name" value="Sig_transdc_resp-reg_receiver"/>
</dbReference>
<feature type="modified residue" description="4-aspartylphosphate" evidence="7">
    <location>
        <position position="475"/>
    </location>
</feature>
<dbReference type="InterPro" id="IPR036890">
    <property type="entry name" value="HATPase_C_sf"/>
</dbReference>
<dbReference type="InterPro" id="IPR036097">
    <property type="entry name" value="HisK_dim/P_sf"/>
</dbReference>
<dbReference type="Pfam" id="PF13581">
    <property type="entry name" value="HATPase_c_2"/>
    <property type="match status" value="1"/>
</dbReference>
<evidence type="ECO:0000256" key="7">
    <source>
        <dbReference type="PROSITE-ProRule" id="PRU00169"/>
    </source>
</evidence>
<dbReference type="InterPro" id="IPR036457">
    <property type="entry name" value="PPM-type-like_dom_sf"/>
</dbReference>
<sequence length="1057" mass="111498">MTGQTRLDRRRVRALGELAARIAGATEVDEVGPAAVTALTDAGLPFARLYECDGPLLSLSAAAPDGEHGPAPPALAEVLSAGEPATLPAGLFSAAGRGERALAVPLRDGQGVLGVLVTALEPNRDAREFVDLVARTTTAALANAAARTADRRRVGELEEQDAARSDLFVSASDELRTPLTLVSAPAEEALADTDDPLPPAQRERIRLVRRNAARLRRMLNNIIDVTRVSSGSLHAERVATELGQLTREVAASFAPAIERGGLDLEVDSPGLARMVFVDREMWERIVLNLLSNALKFTLSGQITLRLHGGRDDVRLTVQDTGLGIPPEEIPLLFKRFHRPPGVAGRTGEGAGIGLALVNDLVALHGGTVTAHSAPGTGTTFEVLVPYGTGAMSAPSGQPGWVREVHLAEAFGWLAEDPDPPGGVGGPPVLVVEDNAELRGYLVRLLSPQWTIQSAADGRTALALARSLRPALVLTDLSLPTMNGLALLNALRGNPATRDVPVILLSAQTGAEAAAAALHAGADDYLVKPFSSVELLARVRSTIELARLRAQQSAREVVQARFAEQLAEATEVQEVLAVAADHLGEPWSASALTVVAWDPTQEPATIAGRPWDTLPADVRQVMEDLRHQPGLSVTSRPADYATGAGAGAGATVDVLGEHTVVWLDLPAEPPLTSSDRNLLRALCGQLGLALSRARSFEQQRTVAVTLQRSILGPVTTPGGGFAARYEPARSPLEVGGDWYDIVDLPYGGTGLVVGDCVGSGLEAATVMGQLRSACRALLLQHNSPAATLSALDGFAGTLEGGACTTVLCAWLSPDTGVLTYSSAGHPPPVVVDPDGNRTLLDQATSVPLAVRANVTRPEHTVTLAPGSTLLLYTDGLVERPERPIDDGIDAAADILVAGWRVPEEALADRVLGVLGPRTGADDVAVLLYRQSAPGAARFVRSFAADPAELRPARVALQEWLTAWTADQDVIERAMLASGEAWTNSLEHGYQLNRDRKVHTTATIHDGQLEIVVADLGHWRTPGPVGDRGRGIRLMEGVCDQVVIDTDEQGTTVRLVIEL</sequence>
<dbReference type="PANTHER" id="PTHR43547:SF2">
    <property type="entry name" value="HYBRID SIGNAL TRANSDUCTION HISTIDINE KINASE C"/>
    <property type="match status" value="1"/>
</dbReference>
<proteinExistence type="predicted"/>
<dbReference type="Gene3D" id="3.30.450.40">
    <property type="match status" value="2"/>
</dbReference>
<dbReference type="Pfam" id="PF02518">
    <property type="entry name" value="HATPase_c"/>
    <property type="match status" value="1"/>
</dbReference>
<evidence type="ECO:0000256" key="1">
    <source>
        <dbReference type="ARBA" id="ARBA00000085"/>
    </source>
</evidence>
<dbReference type="InterPro" id="IPR029016">
    <property type="entry name" value="GAF-like_dom_sf"/>
</dbReference>
<dbReference type="GO" id="GO:0005886">
    <property type="term" value="C:plasma membrane"/>
    <property type="evidence" value="ECO:0007669"/>
    <property type="project" value="UniProtKB-SubCell"/>
</dbReference>
<evidence type="ECO:0000256" key="2">
    <source>
        <dbReference type="ARBA" id="ARBA00004236"/>
    </source>
</evidence>
<dbReference type="Gene3D" id="3.60.40.10">
    <property type="entry name" value="PPM-type phosphatase domain"/>
    <property type="match status" value="1"/>
</dbReference>
<dbReference type="PRINTS" id="PR00344">
    <property type="entry name" value="BCTRLSENSOR"/>
</dbReference>
<keyword evidence="4 7" id="KW-0597">Phosphoprotein</keyword>
<accession>A0A7Z0WP65</accession>
<evidence type="ECO:0000256" key="5">
    <source>
        <dbReference type="ARBA" id="ARBA00022777"/>
    </source>
</evidence>
<dbReference type="InterPro" id="IPR003661">
    <property type="entry name" value="HisK_dim/P_dom"/>
</dbReference>
<dbReference type="Pfam" id="PF00072">
    <property type="entry name" value="Response_reg"/>
    <property type="match status" value="1"/>
</dbReference>
<dbReference type="Gene3D" id="3.30.565.10">
    <property type="entry name" value="Histidine kinase-like ATPase, C-terminal domain"/>
    <property type="match status" value="2"/>
</dbReference>
<dbReference type="InterPro" id="IPR001932">
    <property type="entry name" value="PPM-type_phosphatase-like_dom"/>
</dbReference>
<dbReference type="SMART" id="SM00448">
    <property type="entry name" value="REC"/>
    <property type="match status" value="1"/>
</dbReference>
<dbReference type="Pfam" id="PF00512">
    <property type="entry name" value="HisKA"/>
    <property type="match status" value="1"/>
</dbReference>
<dbReference type="SUPFAM" id="SSF47384">
    <property type="entry name" value="Homodimeric domain of signal transducing histidine kinase"/>
    <property type="match status" value="1"/>
</dbReference>
<dbReference type="CDD" id="cd00156">
    <property type="entry name" value="REC"/>
    <property type="match status" value="1"/>
</dbReference>
<dbReference type="InterPro" id="IPR004358">
    <property type="entry name" value="Sig_transdc_His_kin-like_C"/>
</dbReference>
<dbReference type="SMART" id="SM00331">
    <property type="entry name" value="PP2C_SIG"/>
    <property type="match status" value="1"/>
</dbReference>
<dbReference type="SUPFAM" id="SSF52172">
    <property type="entry name" value="CheY-like"/>
    <property type="match status" value="1"/>
</dbReference>
<dbReference type="CDD" id="cd00082">
    <property type="entry name" value="HisKA"/>
    <property type="match status" value="1"/>
</dbReference>
<dbReference type="Gene3D" id="1.10.287.130">
    <property type="match status" value="1"/>
</dbReference>
<dbReference type="Proteomes" id="UP000185696">
    <property type="component" value="Unassembled WGS sequence"/>
</dbReference>
<gene>
    <name evidence="10" type="ORF">BLA60_11320</name>
</gene>
<evidence type="ECO:0000313" key="10">
    <source>
        <dbReference type="EMBL" id="OLF11540.1"/>
    </source>
</evidence>
<protein>
    <recommendedName>
        <fullName evidence="3">histidine kinase</fullName>
        <ecNumber evidence="3">2.7.13.3</ecNumber>
    </recommendedName>
</protein>
<dbReference type="SUPFAM" id="SSF81606">
    <property type="entry name" value="PP2C-like"/>
    <property type="match status" value="1"/>
</dbReference>
<comment type="catalytic activity">
    <reaction evidence="1">
        <text>ATP + protein L-histidine = ADP + protein N-phospho-L-histidine.</text>
        <dbReference type="EC" id="2.7.13.3"/>
    </reaction>
</comment>
<dbReference type="EMBL" id="MSIF01000004">
    <property type="protein sequence ID" value="OLF11540.1"/>
    <property type="molecule type" value="Genomic_DNA"/>
</dbReference>
<comment type="caution">
    <text evidence="10">The sequence shown here is derived from an EMBL/GenBank/DDBJ whole genome shotgun (WGS) entry which is preliminary data.</text>
</comment>
<name>A0A7Z0WP65_9PSEU</name>
<dbReference type="PROSITE" id="PS50109">
    <property type="entry name" value="HIS_KIN"/>
    <property type="match status" value="1"/>
</dbReference>
<dbReference type="InterPro" id="IPR011006">
    <property type="entry name" value="CheY-like_superfamily"/>
</dbReference>
<keyword evidence="6" id="KW-0902">Two-component regulatory system</keyword>
<reference evidence="10 11" key="1">
    <citation type="submission" date="2016-12" db="EMBL/GenBank/DDBJ databases">
        <title>The draft genome sequence of Actinophytocola xinjiangensis.</title>
        <authorList>
            <person name="Wang W."/>
            <person name="Yuan L."/>
        </authorList>
    </citation>
    <scope>NUCLEOTIDE SEQUENCE [LARGE SCALE GENOMIC DNA]</scope>
    <source>
        <strain evidence="10 11">CGMCC 4.4663</strain>
    </source>
</reference>
<dbReference type="AlphaFoldDB" id="A0A7Z0WP65"/>
<comment type="subcellular location">
    <subcellularLocation>
        <location evidence="2">Cell membrane</location>
    </subcellularLocation>
</comment>
<evidence type="ECO:0000256" key="4">
    <source>
        <dbReference type="ARBA" id="ARBA00022553"/>
    </source>
</evidence>
<keyword evidence="11" id="KW-1185">Reference proteome</keyword>
<dbReference type="Pfam" id="PF07228">
    <property type="entry name" value="SpoIIE"/>
    <property type="match status" value="1"/>
</dbReference>
<dbReference type="PANTHER" id="PTHR43547">
    <property type="entry name" value="TWO-COMPONENT HISTIDINE KINASE"/>
    <property type="match status" value="1"/>
</dbReference>
<evidence type="ECO:0000313" key="11">
    <source>
        <dbReference type="Proteomes" id="UP000185696"/>
    </source>
</evidence>
<keyword evidence="5" id="KW-0808">Transferase</keyword>
<evidence type="ECO:0000259" key="9">
    <source>
        <dbReference type="PROSITE" id="PS50110"/>
    </source>
</evidence>
<evidence type="ECO:0000256" key="6">
    <source>
        <dbReference type="ARBA" id="ARBA00023012"/>
    </source>
</evidence>
<dbReference type="OrthoDB" id="163538at2"/>
<dbReference type="InterPro" id="IPR005467">
    <property type="entry name" value="His_kinase_dom"/>
</dbReference>
<dbReference type="CDD" id="cd16936">
    <property type="entry name" value="HATPase_RsbW-like"/>
    <property type="match status" value="1"/>
</dbReference>
<dbReference type="SUPFAM" id="SSF55874">
    <property type="entry name" value="ATPase domain of HSP90 chaperone/DNA topoisomerase II/histidine kinase"/>
    <property type="match status" value="2"/>
</dbReference>
<dbReference type="SMART" id="SM00388">
    <property type="entry name" value="HisKA"/>
    <property type="match status" value="1"/>
</dbReference>
<dbReference type="PROSITE" id="PS50110">
    <property type="entry name" value="RESPONSE_REGULATORY"/>
    <property type="match status" value="1"/>
</dbReference>
<evidence type="ECO:0000256" key="3">
    <source>
        <dbReference type="ARBA" id="ARBA00012438"/>
    </source>
</evidence>
<evidence type="ECO:0000259" key="8">
    <source>
        <dbReference type="PROSITE" id="PS50109"/>
    </source>
</evidence>
<organism evidence="10 11">
    <name type="scientific">Actinophytocola xinjiangensis</name>
    <dbReference type="NCBI Taxonomy" id="485602"/>
    <lineage>
        <taxon>Bacteria</taxon>
        <taxon>Bacillati</taxon>
        <taxon>Actinomycetota</taxon>
        <taxon>Actinomycetes</taxon>
        <taxon>Pseudonocardiales</taxon>
        <taxon>Pseudonocardiaceae</taxon>
    </lineage>
</organism>
<dbReference type="RefSeq" id="WP_075132775.1">
    <property type="nucleotide sequence ID" value="NZ_MSIF01000004.1"/>
</dbReference>
<keyword evidence="5" id="KW-0418">Kinase</keyword>
<feature type="domain" description="Response regulatory" evidence="9">
    <location>
        <begin position="427"/>
        <end position="542"/>
    </location>
</feature>
<dbReference type="Gene3D" id="3.40.50.2300">
    <property type="match status" value="1"/>
</dbReference>
<feature type="domain" description="Histidine kinase" evidence="8">
    <location>
        <begin position="170"/>
        <end position="388"/>
    </location>
</feature>
<dbReference type="SMART" id="SM00387">
    <property type="entry name" value="HATPase_c"/>
    <property type="match status" value="1"/>
</dbReference>
<dbReference type="GO" id="GO:0000155">
    <property type="term" value="F:phosphorelay sensor kinase activity"/>
    <property type="evidence" value="ECO:0007669"/>
    <property type="project" value="InterPro"/>
</dbReference>
<dbReference type="InterPro" id="IPR003594">
    <property type="entry name" value="HATPase_dom"/>
</dbReference>